<evidence type="ECO:0000259" key="3">
    <source>
        <dbReference type="Pfam" id="PF10342"/>
    </source>
</evidence>
<feature type="transmembrane region" description="Helical" evidence="2">
    <location>
        <begin position="209"/>
        <end position="234"/>
    </location>
</feature>
<proteinExistence type="predicted"/>
<dbReference type="AlphaFoldDB" id="M2YIF9"/>
<keyword evidence="1" id="KW-0732">Signal</keyword>
<gene>
    <name evidence="4" type="ORF">DOTSEDRAFT_75471</name>
</gene>
<dbReference type="InterPro" id="IPR045328">
    <property type="entry name" value="Kre9/Knh1"/>
</dbReference>
<organism evidence="4 5">
    <name type="scientific">Dothistroma septosporum (strain NZE10 / CBS 128990)</name>
    <name type="common">Red band needle blight fungus</name>
    <name type="synonym">Mycosphaerella pini</name>
    <dbReference type="NCBI Taxonomy" id="675120"/>
    <lineage>
        <taxon>Eukaryota</taxon>
        <taxon>Fungi</taxon>
        <taxon>Dikarya</taxon>
        <taxon>Ascomycota</taxon>
        <taxon>Pezizomycotina</taxon>
        <taxon>Dothideomycetes</taxon>
        <taxon>Dothideomycetidae</taxon>
        <taxon>Mycosphaerellales</taxon>
        <taxon>Mycosphaerellaceae</taxon>
        <taxon>Dothistroma</taxon>
    </lineage>
</organism>
<dbReference type="HOGENOM" id="CLU_826458_0_0_1"/>
<dbReference type="GO" id="GO:0042546">
    <property type="term" value="P:cell wall biogenesis"/>
    <property type="evidence" value="ECO:0007669"/>
    <property type="project" value="InterPro"/>
</dbReference>
<dbReference type="InterPro" id="IPR018466">
    <property type="entry name" value="Kre9/Knh1-like_N"/>
</dbReference>
<dbReference type="Pfam" id="PF10342">
    <property type="entry name" value="Kre9_KNH"/>
    <property type="match status" value="1"/>
</dbReference>
<dbReference type="PANTHER" id="PTHR28154:SF1">
    <property type="entry name" value="CELL WALL SYNTHESIS PROTEIN KNH1-RELATED"/>
    <property type="match status" value="1"/>
</dbReference>
<name>M2YIF9_DOTSN</name>
<dbReference type="GO" id="GO:0006078">
    <property type="term" value="P:(1-&gt;6)-beta-D-glucan biosynthetic process"/>
    <property type="evidence" value="ECO:0007669"/>
    <property type="project" value="InterPro"/>
</dbReference>
<sequence>MVALMFSTSIAFTPSFLILFLLIRHARSLGIDFTVPAGGATYPAGLITVTWSDAGGSPDESNLVAYTLELLVGGNSQSNSEVIQRIGKPNGTVSEGAVSDEIAADISQSIQNGFYMRMTSNTTTGDQVINYSERFTLINMNGTTESTYLEGANGASGAVSNVPEAQYNVLNAPVSTATPPAIATPTSTATAPPTGPLGPANSGMSRGQIAGLVAGGILALVGLISLFIWVIFFYRRIKRKREERRRGKEEKEETVHRHVTPTFLGHKAELATHRTSGLHFTHTRVLNPQTERFEMDGLDNIAEVPASPIVYELEGNWTGWEANSGRKSKAYDPLAL</sequence>
<dbReference type="EMBL" id="KB446546">
    <property type="protein sequence ID" value="EME38730.1"/>
    <property type="molecule type" value="Genomic_DNA"/>
</dbReference>
<dbReference type="GO" id="GO:0031505">
    <property type="term" value="P:fungal-type cell wall organization"/>
    <property type="evidence" value="ECO:0007669"/>
    <property type="project" value="TreeGrafter"/>
</dbReference>
<keyword evidence="2" id="KW-0472">Membrane</keyword>
<dbReference type="OMA" id="EGNWTGW"/>
<protein>
    <recommendedName>
        <fullName evidence="3">Yeast cell wall synthesis Kre9/Knh1-like N-terminal domain-containing protein</fullName>
    </recommendedName>
</protein>
<accession>M2YIF9</accession>
<dbReference type="eggNOG" id="ENOG502REIS">
    <property type="taxonomic scope" value="Eukaryota"/>
</dbReference>
<keyword evidence="2" id="KW-1133">Transmembrane helix</keyword>
<reference evidence="4 5" key="2">
    <citation type="journal article" date="2012" name="PLoS Pathog.">
        <title>Diverse lifestyles and strategies of plant pathogenesis encoded in the genomes of eighteen Dothideomycetes fungi.</title>
        <authorList>
            <person name="Ohm R.A."/>
            <person name="Feau N."/>
            <person name="Henrissat B."/>
            <person name="Schoch C.L."/>
            <person name="Horwitz B.A."/>
            <person name="Barry K.W."/>
            <person name="Condon B.J."/>
            <person name="Copeland A.C."/>
            <person name="Dhillon B."/>
            <person name="Glaser F."/>
            <person name="Hesse C.N."/>
            <person name="Kosti I."/>
            <person name="LaButti K."/>
            <person name="Lindquist E.A."/>
            <person name="Lucas S."/>
            <person name="Salamov A.A."/>
            <person name="Bradshaw R.E."/>
            <person name="Ciuffetti L."/>
            <person name="Hamelin R.C."/>
            <person name="Kema G.H.J."/>
            <person name="Lawrence C."/>
            <person name="Scott J.A."/>
            <person name="Spatafora J.W."/>
            <person name="Turgeon B.G."/>
            <person name="de Wit P.J.G.M."/>
            <person name="Zhong S."/>
            <person name="Goodwin S.B."/>
            <person name="Grigoriev I.V."/>
        </authorList>
    </citation>
    <scope>NUCLEOTIDE SEQUENCE [LARGE SCALE GENOMIC DNA]</scope>
    <source>
        <strain evidence="5">NZE10 / CBS 128990</strain>
    </source>
</reference>
<dbReference type="OrthoDB" id="2432613at2759"/>
<dbReference type="PANTHER" id="PTHR28154">
    <property type="entry name" value="CELL WALL SYNTHESIS PROTEIN KNH1-RELATED"/>
    <property type="match status" value="1"/>
</dbReference>
<keyword evidence="2" id="KW-0812">Transmembrane</keyword>
<evidence type="ECO:0000256" key="2">
    <source>
        <dbReference type="SAM" id="Phobius"/>
    </source>
</evidence>
<dbReference type="Proteomes" id="UP000016933">
    <property type="component" value="Unassembled WGS sequence"/>
</dbReference>
<keyword evidence="5" id="KW-1185">Reference proteome</keyword>
<evidence type="ECO:0000313" key="5">
    <source>
        <dbReference type="Proteomes" id="UP000016933"/>
    </source>
</evidence>
<dbReference type="GO" id="GO:0005576">
    <property type="term" value="C:extracellular region"/>
    <property type="evidence" value="ECO:0007669"/>
    <property type="project" value="TreeGrafter"/>
</dbReference>
<feature type="domain" description="Yeast cell wall synthesis Kre9/Knh1-like N-terminal" evidence="3">
    <location>
        <begin position="36"/>
        <end position="137"/>
    </location>
</feature>
<evidence type="ECO:0000256" key="1">
    <source>
        <dbReference type="ARBA" id="ARBA00022729"/>
    </source>
</evidence>
<reference evidence="5" key="1">
    <citation type="journal article" date="2012" name="PLoS Genet.">
        <title>The genomes of the fungal plant pathogens Cladosporium fulvum and Dothistroma septosporum reveal adaptation to different hosts and lifestyles but also signatures of common ancestry.</title>
        <authorList>
            <person name="de Wit P.J.G.M."/>
            <person name="van der Burgt A."/>
            <person name="Oekmen B."/>
            <person name="Stergiopoulos I."/>
            <person name="Abd-Elsalam K.A."/>
            <person name="Aerts A.L."/>
            <person name="Bahkali A.H."/>
            <person name="Beenen H.G."/>
            <person name="Chettri P."/>
            <person name="Cox M.P."/>
            <person name="Datema E."/>
            <person name="de Vries R.P."/>
            <person name="Dhillon B."/>
            <person name="Ganley A.R."/>
            <person name="Griffiths S.A."/>
            <person name="Guo Y."/>
            <person name="Hamelin R.C."/>
            <person name="Henrissat B."/>
            <person name="Kabir M.S."/>
            <person name="Jashni M.K."/>
            <person name="Kema G."/>
            <person name="Klaubauf S."/>
            <person name="Lapidus A."/>
            <person name="Levasseur A."/>
            <person name="Lindquist E."/>
            <person name="Mehrabi R."/>
            <person name="Ohm R.A."/>
            <person name="Owen T.J."/>
            <person name="Salamov A."/>
            <person name="Schwelm A."/>
            <person name="Schijlen E."/>
            <person name="Sun H."/>
            <person name="van den Burg H.A."/>
            <person name="van Ham R.C.H.J."/>
            <person name="Zhang S."/>
            <person name="Goodwin S.B."/>
            <person name="Grigoriev I.V."/>
            <person name="Collemare J."/>
            <person name="Bradshaw R.E."/>
        </authorList>
    </citation>
    <scope>NUCLEOTIDE SEQUENCE [LARGE SCALE GENOMIC DNA]</scope>
    <source>
        <strain evidence="5">NZE10 / CBS 128990</strain>
    </source>
</reference>
<evidence type="ECO:0000313" key="4">
    <source>
        <dbReference type="EMBL" id="EME38730.1"/>
    </source>
</evidence>